<dbReference type="Pfam" id="PF00248">
    <property type="entry name" value="Aldo_ket_red"/>
    <property type="match status" value="1"/>
</dbReference>
<reference evidence="5 7" key="2">
    <citation type="submission" date="2018-12" db="EMBL/GenBank/DDBJ databases">
        <authorList>
            <person name="hu s."/>
            <person name="Xu Y."/>
            <person name="Xu B."/>
            <person name="Li F."/>
        </authorList>
    </citation>
    <scope>NUCLEOTIDE SEQUENCE [LARGE SCALE GENOMIC DNA]</scope>
    <source>
        <strain evidence="5 7">KSW2-17</strain>
    </source>
</reference>
<evidence type="ECO:0000313" key="5">
    <source>
        <dbReference type="EMBL" id="RUQ87217.1"/>
    </source>
</evidence>
<evidence type="ECO:0000313" key="4">
    <source>
        <dbReference type="EMBL" id="PSL38244.1"/>
    </source>
</evidence>
<dbReference type="PANTHER" id="PTHR43364:SF4">
    <property type="entry name" value="NAD(P)-LINKED OXIDOREDUCTASE SUPERFAMILY PROTEIN"/>
    <property type="match status" value="1"/>
</dbReference>
<evidence type="ECO:0000313" key="6">
    <source>
        <dbReference type="Proteomes" id="UP000241203"/>
    </source>
</evidence>
<gene>
    <name evidence="4" type="ORF">CLV49_1861</name>
    <name evidence="5" type="ORF">ELQ93_09915</name>
</gene>
<dbReference type="GO" id="GO:0005829">
    <property type="term" value="C:cytosol"/>
    <property type="evidence" value="ECO:0007669"/>
    <property type="project" value="UniProtKB-ARBA"/>
</dbReference>
<accession>A0A2P8GWB0</accession>
<dbReference type="AlphaFoldDB" id="A0A2P8GWB0"/>
<reference evidence="4 6" key="1">
    <citation type="submission" date="2018-03" db="EMBL/GenBank/DDBJ databases">
        <title>Genomic Encyclopedia of Archaeal and Bacterial Type Strains, Phase II (KMG-II): from individual species to whole genera.</title>
        <authorList>
            <person name="Goeker M."/>
        </authorList>
    </citation>
    <scope>NUCLEOTIDE SEQUENCE [LARGE SCALE GENOMIC DNA]</scope>
    <source>
        <strain evidence="4 6">DSM 21548</strain>
    </source>
</reference>
<feature type="region of interest" description="Disordered" evidence="2">
    <location>
        <begin position="309"/>
        <end position="343"/>
    </location>
</feature>
<dbReference type="InterPro" id="IPR050523">
    <property type="entry name" value="AKR_Detox_Biosynth"/>
</dbReference>
<dbReference type="EMBL" id="RZGY01000001">
    <property type="protein sequence ID" value="RUQ87217.1"/>
    <property type="molecule type" value="Genomic_DNA"/>
</dbReference>
<dbReference type="CDD" id="cd19081">
    <property type="entry name" value="AKR_AKR9C1"/>
    <property type="match status" value="1"/>
</dbReference>
<dbReference type="FunFam" id="3.20.20.100:FF:000004">
    <property type="entry name" value="Oxidoreductase, aldo/keto reductase"/>
    <property type="match status" value="1"/>
</dbReference>
<sequence length="343" mass="36907">MQFRTLGGSGAAVSEQALGTMTFGAEATEETSHEILDAFVEGGGTFIDTADVYSAGVSEEIIGRWLAGHPTEAAQAVIATKGRFPMGDGPNDVGISRRHLRTALDASLTRLGIDHIDLYQMHAWDAYTPIEETLRFLDDAVTAGKIGYYGFSNFLGWQLTKAVHVAKANHFAAPVTLQPQYNLLVRDIEHEVVPASLDANIGLLPWSPLAGGWLSGKYEKDVAPTGSTRLGENPTRGMEAWKERNENPRTWAVVDALKEIADAHGASSSQVALRWLGDQPAVTSVILGARTVEQLRDNMGATDLVLSSEETQRLTDASAPTPDDYPYGTAGVAQRHRPIAGGR</sequence>
<organism evidence="4 6">
    <name type="scientific">Labedella gwakjiensis</name>
    <dbReference type="NCBI Taxonomy" id="390269"/>
    <lineage>
        <taxon>Bacteria</taxon>
        <taxon>Bacillati</taxon>
        <taxon>Actinomycetota</taxon>
        <taxon>Actinomycetes</taxon>
        <taxon>Micrococcales</taxon>
        <taxon>Microbacteriaceae</taxon>
        <taxon>Labedella</taxon>
    </lineage>
</organism>
<dbReference type="Gene3D" id="3.20.20.100">
    <property type="entry name" value="NADP-dependent oxidoreductase domain"/>
    <property type="match status" value="1"/>
</dbReference>
<keyword evidence="7" id="KW-1185">Reference proteome</keyword>
<evidence type="ECO:0000259" key="3">
    <source>
        <dbReference type="Pfam" id="PF00248"/>
    </source>
</evidence>
<dbReference type="Proteomes" id="UP000268291">
    <property type="component" value="Unassembled WGS sequence"/>
</dbReference>
<evidence type="ECO:0000256" key="1">
    <source>
        <dbReference type="ARBA" id="ARBA00023002"/>
    </source>
</evidence>
<dbReference type="Proteomes" id="UP000241203">
    <property type="component" value="Unassembled WGS sequence"/>
</dbReference>
<comment type="caution">
    <text evidence="4">The sequence shown here is derived from an EMBL/GenBank/DDBJ whole genome shotgun (WGS) entry which is preliminary data.</text>
</comment>
<protein>
    <submittedName>
        <fullName evidence="5">Aldo/keto reductase</fullName>
    </submittedName>
    <submittedName>
        <fullName evidence="4">Aryl-alcohol dehydrogenase (NADP+)</fullName>
    </submittedName>
</protein>
<dbReference type="EMBL" id="PYAU01000001">
    <property type="protein sequence ID" value="PSL38244.1"/>
    <property type="molecule type" value="Genomic_DNA"/>
</dbReference>
<feature type="compositionally biased region" description="Basic residues" evidence="2">
    <location>
        <begin position="334"/>
        <end position="343"/>
    </location>
</feature>
<dbReference type="RefSeq" id="WP_106563287.1">
    <property type="nucleotide sequence ID" value="NZ_PYAU01000001.1"/>
</dbReference>
<dbReference type="GO" id="GO:0016491">
    <property type="term" value="F:oxidoreductase activity"/>
    <property type="evidence" value="ECO:0007669"/>
    <property type="project" value="UniProtKB-KW"/>
</dbReference>
<evidence type="ECO:0000313" key="7">
    <source>
        <dbReference type="Proteomes" id="UP000268291"/>
    </source>
</evidence>
<dbReference type="PANTHER" id="PTHR43364">
    <property type="entry name" value="NADH-SPECIFIC METHYLGLYOXAL REDUCTASE-RELATED"/>
    <property type="match status" value="1"/>
</dbReference>
<name>A0A2P8GWB0_9MICO</name>
<keyword evidence="1" id="KW-0560">Oxidoreductase</keyword>
<proteinExistence type="predicted"/>
<dbReference type="InterPro" id="IPR036812">
    <property type="entry name" value="NAD(P)_OxRdtase_dom_sf"/>
</dbReference>
<feature type="domain" description="NADP-dependent oxidoreductase" evidence="3">
    <location>
        <begin position="18"/>
        <end position="317"/>
    </location>
</feature>
<evidence type="ECO:0000256" key="2">
    <source>
        <dbReference type="SAM" id="MobiDB-lite"/>
    </source>
</evidence>
<dbReference type="OrthoDB" id="9768793at2"/>
<dbReference type="SUPFAM" id="SSF51430">
    <property type="entry name" value="NAD(P)-linked oxidoreductase"/>
    <property type="match status" value="1"/>
</dbReference>
<dbReference type="InterPro" id="IPR023210">
    <property type="entry name" value="NADP_OxRdtase_dom"/>
</dbReference>